<evidence type="ECO:0000256" key="1">
    <source>
        <dbReference type="ARBA" id="ARBA00022723"/>
    </source>
</evidence>
<dbReference type="Gene3D" id="3.30.40.10">
    <property type="entry name" value="Zinc/RING finger domain, C3HC4 (zinc finger)"/>
    <property type="match status" value="1"/>
</dbReference>
<dbReference type="SMART" id="SM00184">
    <property type="entry name" value="RING"/>
    <property type="match status" value="1"/>
</dbReference>
<evidence type="ECO:0000256" key="4">
    <source>
        <dbReference type="PROSITE-ProRule" id="PRU00175"/>
    </source>
</evidence>
<keyword evidence="5" id="KW-1133">Transmembrane helix</keyword>
<keyword evidence="5" id="KW-0812">Transmembrane</keyword>
<feature type="domain" description="RING-type" evidence="6">
    <location>
        <begin position="101"/>
        <end position="144"/>
    </location>
</feature>
<dbReference type="PROSITE" id="PS50089">
    <property type="entry name" value="ZF_RING_2"/>
    <property type="match status" value="1"/>
</dbReference>
<evidence type="ECO:0000259" key="6">
    <source>
        <dbReference type="PROSITE" id="PS50089"/>
    </source>
</evidence>
<evidence type="ECO:0000256" key="2">
    <source>
        <dbReference type="ARBA" id="ARBA00022771"/>
    </source>
</evidence>
<evidence type="ECO:0000313" key="8">
    <source>
        <dbReference type="Proteomes" id="UP001412067"/>
    </source>
</evidence>
<comment type="caution">
    <text evidence="7">The sequence shown here is derived from an EMBL/GenBank/DDBJ whole genome shotgun (WGS) entry which is preliminary data.</text>
</comment>
<dbReference type="InterPro" id="IPR001841">
    <property type="entry name" value="Znf_RING"/>
</dbReference>
<gene>
    <name evidence="7" type="primary">RHA1B</name>
    <name evidence="7" type="ORF">KSP40_PGU001101</name>
</gene>
<keyword evidence="1" id="KW-0479">Metal-binding</keyword>
<keyword evidence="5" id="KW-0472">Membrane</keyword>
<keyword evidence="2 4" id="KW-0863">Zinc-finger</keyword>
<reference evidence="7 8" key="1">
    <citation type="journal article" date="2022" name="Nat. Plants">
        <title>Genomes of leafy and leafless Platanthera orchids illuminate the evolution of mycoheterotrophy.</title>
        <authorList>
            <person name="Li M.H."/>
            <person name="Liu K.W."/>
            <person name="Li Z."/>
            <person name="Lu H.C."/>
            <person name="Ye Q.L."/>
            <person name="Zhang D."/>
            <person name="Wang J.Y."/>
            <person name="Li Y.F."/>
            <person name="Zhong Z.M."/>
            <person name="Liu X."/>
            <person name="Yu X."/>
            <person name="Liu D.K."/>
            <person name="Tu X.D."/>
            <person name="Liu B."/>
            <person name="Hao Y."/>
            <person name="Liao X.Y."/>
            <person name="Jiang Y.T."/>
            <person name="Sun W.H."/>
            <person name="Chen J."/>
            <person name="Chen Y.Q."/>
            <person name="Ai Y."/>
            <person name="Zhai J.W."/>
            <person name="Wu S.S."/>
            <person name="Zhou Z."/>
            <person name="Hsiao Y.Y."/>
            <person name="Wu W.L."/>
            <person name="Chen Y.Y."/>
            <person name="Lin Y.F."/>
            <person name="Hsu J.L."/>
            <person name="Li C.Y."/>
            <person name="Wang Z.W."/>
            <person name="Zhao X."/>
            <person name="Zhong W.Y."/>
            <person name="Ma X.K."/>
            <person name="Ma L."/>
            <person name="Huang J."/>
            <person name="Chen G.Z."/>
            <person name="Huang M.Z."/>
            <person name="Huang L."/>
            <person name="Peng D.H."/>
            <person name="Luo Y.B."/>
            <person name="Zou S.Q."/>
            <person name="Chen S.P."/>
            <person name="Lan S."/>
            <person name="Tsai W.C."/>
            <person name="Van de Peer Y."/>
            <person name="Liu Z.J."/>
        </authorList>
    </citation>
    <scope>NUCLEOTIDE SEQUENCE [LARGE SCALE GENOMIC DNA]</scope>
    <source>
        <strain evidence="7">Lor288</strain>
    </source>
</reference>
<dbReference type="Proteomes" id="UP001412067">
    <property type="component" value="Unassembled WGS sequence"/>
</dbReference>
<keyword evidence="8" id="KW-1185">Reference proteome</keyword>
<dbReference type="PANTHER" id="PTHR45969:SF33">
    <property type="entry name" value="RING ZINC FINGER PROTEIN-RELATED"/>
    <property type="match status" value="1"/>
</dbReference>
<accession>A0ABR2MGD9</accession>
<dbReference type="PANTHER" id="PTHR45969">
    <property type="entry name" value="RING ZINC FINGER PROTEIN-RELATED"/>
    <property type="match status" value="1"/>
</dbReference>
<evidence type="ECO:0000313" key="7">
    <source>
        <dbReference type="EMBL" id="KAK8963223.1"/>
    </source>
</evidence>
<feature type="transmembrane region" description="Helical" evidence="5">
    <location>
        <begin position="6"/>
        <end position="27"/>
    </location>
</feature>
<evidence type="ECO:0000256" key="5">
    <source>
        <dbReference type="SAM" id="Phobius"/>
    </source>
</evidence>
<organism evidence="7 8">
    <name type="scientific">Platanthera guangdongensis</name>
    <dbReference type="NCBI Taxonomy" id="2320717"/>
    <lineage>
        <taxon>Eukaryota</taxon>
        <taxon>Viridiplantae</taxon>
        <taxon>Streptophyta</taxon>
        <taxon>Embryophyta</taxon>
        <taxon>Tracheophyta</taxon>
        <taxon>Spermatophyta</taxon>
        <taxon>Magnoliopsida</taxon>
        <taxon>Liliopsida</taxon>
        <taxon>Asparagales</taxon>
        <taxon>Orchidaceae</taxon>
        <taxon>Orchidoideae</taxon>
        <taxon>Orchideae</taxon>
        <taxon>Orchidinae</taxon>
        <taxon>Platanthera</taxon>
    </lineage>
</organism>
<sequence length="199" mass="22604">MGFPAAYSELLLLPKLFLHFIFFLGFLRRLIASSFNAVGLGNLLDYDAPWPDPPEYPRHAFPSEVQSMSAALIQKLLPAIRFADLPSGEEESDRRPIADGCAVCLYGFEPWEEVRRLSNCRHVFHRRCLDRWVEHDQRICPLCRTLLVPEEMQEAFNLRIWAHAEVSYSDIADDLSSSPFISPVPFPPPSPPLLLPVSA</sequence>
<dbReference type="Pfam" id="PF13639">
    <property type="entry name" value="zf-RING_2"/>
    <property type="match status" value="1"/>
</dbReference>
<dbReference type="SUPFAM" id="SSF57850">
    <property type="entry name" value="RING/U-box"/>
    <property type="match status" value="1"/>
</dbReference>
<keyword evidence="3" id="KW-0862">Zinc</keyword>
<protein>
    <submittedName>
        <fullName evidence="7">E3 ubiquitin-protein ligase RHA1B</fullName>
    </submittedName>
</protein>
<dbReference type="EMBL" id="JBBWWR010000007">
    <property type="protein sequence ID" value="KAK8963223.1"/>
    <property type="molecule type" value="Genomic_DNA"/>
</dbReference>
<name>A0ABR2MGD9_9ASPA</name>
<proteinExistence type="predicted"/>
<evidence type="ECO:0000256" key="3">
    <source>
        <dbReference type="ARBA" id="ARBA00022833"/>
    </source>
</evidence>
<dbReference type="InterPro" id="IPR013083">
    <property type="entry name" value="Znf_RING/FYVE/PHD"/>
</dbReference>